<dbReference type="PANTHER" id="PTHR32248:SF4">
    <property type="entry name" value="RNA POLYMERASE SIGMA-54 FACTOR"/>
    <property type="match status" value="1"/>
</dbReference>
<dbReference type="PIRSF" id="PIRSF000774">
    <property type="entry name" value="RpoN"/>
    <property type="match status" value="1"/>
</dbReference>
<dbReference type="Pfam" id="PF00309">
    <property type="entry name" value="Sigma54_AID"/>
    <property type="match status" value="1"/>
</dbReference>
<proteinExistence type="inferred from homology"/>
<dbReference type="GO" id="GO:0003677">
    <property type="term" value="F:DNA binding"/>
    <property type="evidence" value="ECO:0007669"/>
    <property type="project" value="UniProtKB-KW"/>
</dbReference>
<evidence type="ECO:0000259" key="10">
    <source>
        <dbReference type="Pfam" id="PF04963"/>
    </source>
</evidence>
<keyword evidence="3" id="KW-0808">Transferase</keyword>
<dbReference type="PROSITE" id="PS00717">
    <property type="entry name" value="SIGMA54_1"/>
    <property type="match status" value="1"/>
</dbReference>
<gene>
    <name evidence="11" type="ORF">SAMN04488559_10271</name>
</gene>
<keyword evidence="2" id="KW-0240">DNA-directed RNA polymerase</keyword>
<dbReference type="Pfam" id="PF04552">
    <property type="entry name" value="Sigma54_DBD"/>
    <property type="match status" value="1"/>
</dbReference>
<dbReference type="AlphaFoldDB" id="A0A1H9QGV8"/>
<evidence type="ECO:0000256" key="8">
    <source>
        <dbReference type="ARBA" id="ARBA00023163"/>
    </source>
</evidence>
<dbReference type="PANTHER" id="PTHR32248">
    <property type="entry name" value="RNA POLYMERASE SIGMA-54 FACTOR"/>
    <property type="match status" value="1"/>
</dbReference>
<dbReference type="GO" id="GO:0000428">
    <property type="term" value="C:DNA-directed RNA polymerase complex"/>
    <property type="evidence" value="ECO:0007669"/>
    <property type="project" value="UniProtKB-KW"/>
</dbReference>
<sequence>MNFEQRFTQQQKQVQKLAMTQQLQQSIQMLQFNVEELTSFLEQRALENPLIEVSVDRDDTADLDLYRSKPSSISRDDDQENNYMNQVPDNKISLFEYLLEQVHMMRETYLRELMLFLLEYIDKNGYLNITLEEAGAITNATEIQLLDALTLLQQLDPAGVGARDLRECLMLQVERDDLAPNMAYLILEERFEEFAEKKWKKIAKDFDITLSEIQEVWDFVQTLTPAPGAIYEGMPEQYIKPDIVVRVEENKLKVLSAKTGLPVLHFQNDYYQEMQQFKEKDVQKFMKEKFSEYEWLKRSVAQRGETIVKVGTAIVSAQKDFFLKPNHPIKPLTLKEIAEELLIHESTVSRSVNGKYLETSFGIFELKTFFTSALVSSNNESGEDASGADVKRKLTDFVKNEDKAKPLSDQKIVEMLAEEGIEVSRRTIAKYRDALNIPSSTKRKRF</sequence>
<keyword evidence="8" id="KW-0804">Transcription</keyword>
<evidence type="ECO:0000256" key="6">
    <source>
        <dbReference type="ARBA" id="ARBA00023082"/>
    </source>
</evidence>
<dbReference type="Pfam" id="PF04963">
    <property type="entry name" value="Sigma54_CBD"/>
    <property type="match status" value="1"/>
</dbReference>
<evidence type="ECO:0000313" key="11">
    <source>
        <dbReference type="EMBL" id="SER59791.1"/>
    </source>
</evidence>
<dbReference type="STRING" id="142588.SAMN04488559_10271"/>
<dbReference type="InterPro" id="IPR007046">
    <property type="entry name" value="RNA_pol_sigma_54_core-bd"/>
</dbReference>
<dbReference type="Gene3D" id="1.10.10.1330">
    <property type="entry name" value="RNA polymerase sigma-54 factor, core-binding domain"/>
    <property type="match status" value="1"/>
</dbReference>
<evidence type="ECO:0000259" key="9">
    <source>
        <dbReference type="Pfam" id="PF04552"/>
    </source>
</evidence>
<feature type="domain" description="RNA polymerase sigma factor 54 DNA-binding" evidence="9">
    <location>
        <begin position="284"/>
        <end position="445"/>
    </location>
</feature>
<organism evidence="11 12">
    <name type="scientific">Isobaculum melis</name>
    <dbReference type="NCBI Taxonomy" id="142588"/>
    <lineage>
        <taxon>Bacteria</taxon>
        <taxon>Bacillati</taxon>
        <taxon>Bacillota</taxon>
        <taxon>Bacilli</taxon>
        <taxon>Lactobacillales</taxon>
        <taxon>Carnobacteriaceae</taxon>
        <taxon>Isobaculum</taxon>
    </lineage>
</organism>
<evidence type="ECO:0000256" key="7">
    <source>
        <dbReference type="ARBA" id="ARBA00023125"/>
    </source>
</evidence>
<dbReference type="NCBIfam" id="TIGR02395">
    <property type="entry name" value="rpoN_sigma"/>
    <property type="match status" value="1"/>
</dbReference>
<evidence type="ECO:0000256" key="1">
    <source>
        <dbReference type="ARBA" id="ARBA00008798"/>
    </source>
</evidence>
<dbReference type="PROSITE" id="PS00718">
    <property type="entry name" value="SIGMA54_2"/>
    <property type="match status" value="1"/>
</dbReference>
<dbReference type="RefSeq" id="WP_092649842.1">
    <property type="nucleotide sequence ID" value="NZ_FOHA01000002.1"/>
</dbReference>
<dbReference type="Proteomes" id="UP000198948">
    <property type="component" value="Unassembled WGS sequence"/>
</dbReference>
<dbReference type="PRINTS" id="PR00045">
    <property type="entry name" value="SIGMA54FCT"/>
</dbReference>
<evidence type="ECO:0000256" key="5">
    <source>
        <dbReference type="ARBA" id="ARBA00023015"/>
    </source>
</evidence>
<dbReference type="InterPro" id="IPR038709">
    <property type="entry name" value="RpoN_core-bd_sf"/>
</dbReference>
<dbReference type="OrthoDB" id="9814402at2"/>
<keyword evidence="4" id="KW-0548">Nucleotidyltransferase</keyword>
<evidence type="ECO:0000313" key="12">
    <source>
        <dbReference type="Proteomes" id="UP000198948"/>
    </source>
</evidence>
<name>A0A1H9QGV8_9LACT</name>
<protein>
    <submittedName>
        <fullName evidence="11">RNA polymerase, sigma 54 subunit, RpoN/SigL</fullName>
    </submittedName>
</protein>
<dbReference type="InterPro" id="IPR000394">
    <property type="entry name" value="RNA_pol_sigma_54"/>
</dbReference>
<dbReference type="GO" id="GO:0016779">
    <property type="term" value="F:nucleotidyltransferase activity"/>
    <property type="evidence" value="ECO:0007669"/>
    <property type="project" value="UniProtKB-KW"/>
</dbReference>
<dbReference type="InterPro" id="IPR007634">
    <property type="entry name" value="RNA_pol_sigma_54_DNA-bd"/>
</dbReference>
<dbReference type="EMBL" id="FOHA01000002">
    <property type="protein sequence ID" value="SER59791.1"/>
    <property type="molecule type" value="Genomic_DNA"/>
</dbReference>
<comment type="similarity">
    <text evidence="1">Belongs to the sigma-54 factor family.</text>
</comment>
<evidence type="ECO:0000256" key="4">
    <source>
        <dbReference type="ARBA" id="ARBA00022695"/>
    </source>
</evidence>
<keyword evidence="6" id="KW-0731">Sigma factor</keyword>
<accession>A0A1H9QGV8</accession>
<feature type="domain" description="RNA polymerase sigma factor 54 core-binding" evidence="10">
    <location>
        <begin position="85"/>
        <end position="270"/>
    </location>
</feature>
<reference evidence="11 12" key="1">
    <citation type="submission" date="2016-10" db="EMBL/GenBank/DDBJ databases">
        <authorList>
            <person name="de Groot N.N."/>
        </authorList>
    </citation>
    <scope>NUCLEOTIDE SEQUENCE [LARGE SCALE GENOMIC DNA]</scope>
    <source>
        <strain evidence="11 12">DSM 13760</strain>
    </source>
</reference>
<keyword evidence="12" id="KW-1185">Reference proteome</keyword>
<dbReference type="Gene3D" id="1.10.10.60">
    <property type="entry name" value="Homeodomain-like"/>
    <property type="match status" value="1"/>
</dbReference>
<evidence type="ECO:0000256" key="2">
    <source>
        <dbReference type="ARBA" id="ARBA00022478"/>
    </source>
</evidence>
<dbReference type="GO" id="GO:0001216">
    <property type="term" value="F:DNA-binding transcription activator activity"/>
    <property type="evidence" value="ECO:0007669"/>
    <property type="project" value="InterPro"/>
</dbReference>
<evidence type="ECO:0000256" key="3">
    <source>
        <dbReference type="ARBA" id="ARBA00022679"/>
    </source>
</evidence>
<dbReference type="GO" id="GO:0006352">
    <property type="term" value="P:DNA-templated transcription initiation"/>
    <property type="evidence" value="ECO:0007669"/>
    <property type="project" value="InterPro"/>
</dbReference>
<dbReference type="PROSITE" id="PS50044">
    <property type="entry name" value="SIGMA54_3"/>
    <property type="match status" value="1"/>
</dbReference>
<keyword evidence="5" id="KW-0805">Transcription regulation</keyword>
<keyword evidence="7" id="KW-0238">DNA-binding</keyword>
<dbReference type="GO" id="GO:0016987">
    <property type="term" value="F:sigma factor activity"/>
    <property type="evidence" value="ECO:0007669"/>
    <property type="project" value="UniProtKB-KW"/>
</dbReference>